<dbReference type="GO" id="GO:0003743">
    <property type="term" value="F:translation initiation factor activity"/>
    <property type="evidence" value="ECO:0007669"/>
    <property type="project" value="UniProtKB-UniRule"/>
</dbReference>
<dbReference type="EMBL" id="MNVC01000014">
    <property type="protein sequence ID" value="OIO19941.1"/>
    <property type="molecule type" value="Genomic_DNA"/>
</dbReference>
<evidence type="ECO:0000256" key="2">
    <source>
        <dbReference type="ARBA" id="ARBA00022540"/>
    </source>
</evidence>
<evidence type="ECO:0000259" key="6">
    <source>
        <dbReference type="Pfam" id="PF05198"/>
    </source>
</evidence>
<accession>A0A1J4UAY7</accession>
<dbReference type="Proteomes" id="UP000181941">
    <property type="component" value="Unassembled WGS sequence"/>
</dbReference>
<dbReference type="SUPFAM" id="SSF54364">
    <property type="entry name" value="Translation initiation factor IF3, N-terminal domain"/>
    <property type="match status" value="1"/>
</dbReference>
<comment type="caution">
    <text evidence="7">The sequence shown here is derived from an EMBL/GenBank/DDBJ whole genome shotgun (WGS) entry which is preliminary data.</text>
</comment>
<dbReference type="SUPFAM" id="SSF55200">
    <property type="entry name" value="Translation initiation factor IF3, C-terminal domain"/>
    <property type="match status" value="1"/>
</dbReference>
<dbReference type="InterPro" id="IPR001288">
    <property type="entry name" value="Translation_initiation_fac_3"/>
</dbReference>
<dbReference type="GO" id="GO:0032790">
    <property type="term" value="P:ribosome disassembly"/>
    <property type="evidence" value="ECO:0007669"/>
    <property type="project" value="TreeGrafter"/>
</dbReference>
<dbReference type="AlphaFoldDB" id="A0A1J4UAY7"/>
<evidence type="ECO:0000256" key="4">
    <source>
        <dbReference type="NCBIfam" id="TIGR00168"/>
    </source>
</evidence>
<dbReference type="GO" id="GO:0043022">
    <property type="term" value="F:ribosome binding"/>
    <property type="evidence" value="ECO:0007669"/>
    <property type="project" value="TreeGrafter"/>
</dbReference>
<evidence type="ECO:0000259" key="5">
    <source>
        <dbReference type="Pfam" id="PF00707"/>
    </source>
</evidence>
<dbReference type="InterPro" id="IPR036787">
    <property type="entry name" value="T_IF-3_N_sf"/>
</dbReference>
<dbReference type="InterPro" id="IPR036788">
    <property type="entry name" value="T_IF-3_C_sf"/>
</dbReference>
<dbReference type="Gene3D" id="3.30.110.10">
    <property type="entry name" value="Translation initiation factor 3 (IF-3), C-terminal domain"/>
    <property type="match status" value="1"/>
</dbReference>
<name>A0A1J4UAY7_9BACT</name>
<evidence type="ECO:0000313" key="8">
    <source>
        <dbReference type="Proteomes" id="UP000181941"/>
    </source>
</evidence>
<dbReference type="GO" id="GO:0005737">
    <property type="term" value="C:cytoplasm"/>
    <property type="evidence" value="ECO:0007669"/>
    <property type="project" value="UniProtKB-ARBA"/>
</dbReference>
<dbReference type="STRING" id="1805238.AUJ23_01320"/>
<keyword evidence="3" id="KW-0648">Protein biosynthesis</keyword>
<dbReference type="InterPro" id="IPR019814">
    <property type="entry name" value="Translation_initiation_fac_3_N"/>
</dbReference>
<comment type="similarity">
    <text evidence="1">Belongs to the IF-3 family.</text>
</comment>
<evidence type="ECO:0000256" key="1">
    <source>
        <dbReference type="ARBA" id="ARBA00005439"/>
    </source>
</evidence>
<evidence type="ECO:0000256" key="3">
    <source>
        <dbReference type="ARBA" id="ARBA00022917"/>
    </source>
</evidence>
<evidence type="ECO:0000313" key="7">
    <source>
        <dbReference type="EMBL" id="OIO19941.1"/>
    </source>
</evidence>
<reference evidence="7 8" key="1">
    <citation type="journal article" date="2016" name="Environ. Microbiol.">
        <title>Genomic resolution of a cold subsurface aquifer community provides metabolic insights for novel microbes adapted to high CO concentrations.</title>
        <authorList>
            <person name="Probst A.J."/>
            <person name="Castelle C.J."/>
            <person name="Singh A."/>
            <person name="Brown C.T."/>
            <person name="Anantharaman K."/>
            <person name="Sharon I."/>
            <person name="Hug L.A."/>
            <person name="Burstein D."/>
            <person name="Emerson J.B."/>
            <person name="Thomas B.C."/>
            <person name="Banfield J.F."/>
        </authorList>
    </citation>
    <scope>NUCLEOTIDE SEQUENCE [LARGE SCALE GENOMIC DNA]</scope>
    <source>
        <strain evidence="7">CG1_02_32_51</strain>
    </source>
</reference>
<dbReference type="Pfam" id="PF05198">
    <property type="entry name" value="IF3_N"/>
    <property type="match status" value="1"/>
</dbReference>
<sequence length="182" mass="21122">MRISRRKRPEKPLIPKYKKNSEIEAEELIVLDEEGKKIGILSKREALDLAMNKELDLVEINPKSTPPVAKLIDFTEFKYQKEKEARKQKAHSKVNETKGLRLSARISEHDLVIKQKQAEKFLNRGDKVKIELNMKGRENARPEIGIEIIKKMIQNIQKTIETRFEQEIGRQGKSIIAVIVKK</sequence>
<keyword evidence="2 7" id="KW-0396">Initiation factor</keyword>
<dbReference type="Gene3D" id="3.10.20.80">
    <property type="entry name" value="Translation initiation factor 3 (IF-3), N-terminal domain"/>
    <property type="match status" value="1"/>
</dbReference>
<protein>
    <recommendedName>
        <fullName evidence="4">Translation initiation factor IF-3</fullName>
    </recommendedName>
</protein>
<dbReference type="PANTHER" id="PTHR10938">
    <property type="entry name" value="TRANSLATION INITIATION FACTOR IF-3"/>
    <property type="match status" value="1"/>
</dbReference>
<feature type="domain" description="Translation initiation factor 3 C-terminal" evidence="5">
    <location>
        <begin position="96"/>
        <end position="181"/>
    </location>
</feature>
<organism evidence="7 8">
    <name type="scientific">Candidatus Magasanikbacteria bacterium CG1_02_32_51</name>
    <dbReference type="NCBI Taxonomy" id="1805238"/>
    <lineage>
        <taxon>Bacteria</taxon>
        <taxon>Candidatus Magasanikiibacteriota</taxon>
    </lineage>
</organism>
<dbReference type="NCBIfam" id="TIGR00168">
    <property type="entry name" value="infC"/>
    <property type="match status" value="1"/>
</dbReference>
<proteinExistence type="inferred from homology"/>
<dbReference type="InterPro" id="IPR019815">
    <property type="entry name" value="Translation_initiation_fac_3_C"/>
</dbReference>
<gene>
    <name evidence="7" type="ORF">AUJ23_01320</name>
</gene>
<dbReference type="PANTHER" id="PTHR10938:SF0">
    <property type="entry name" value="TRANSLATION INITIATION FACTOR IF-3, MITOCHONDRIAL"/>
    <property type="match status" value="1"/>
</dbReference>
<feature type="domain" description="Translation initiation factor 3 N-terminal" evidence="6">
    <location>
        <begin position="20"/>
        <end position="88"/>
    </location>
</feature>
<dbReference type="Pfam" id="PF00707">
    <property type="entry name" value="IF3_C"/>
    <property type="match status" value="1"/>
</dbReference>